<evidence type="ECO:0000256" key="1">
    <source>
        <dbReference type="SAM" id="SignalP"/>
    </source>
</evidence>
<reference evidence="2 3" key="1">
    <citation type="submission" date="2016-11" db="EMBL/GenBank/DDBJ databases">
        <title>Paenibacillus species isolates.</title>
        <authorList>
            <person name="Beno S.M."/>
        </authorList>
    </citation>
    <scope>NUCLEOTIDE SEQUENCE [LARGE SCALE GENOMIC DNA]</scope>
    <source>
        <strain evidence="2 3">FSL R5-0378</strain>
    </source>
</reference>
<feature type="chain" id="PRO_5038456153" evidence="1">
    <location>
        <begin position="22"/>
        <end position="291"/>
    </location>
</feature>
<dbReference type="EMBL" id="MRTP01000001">
    <property type="protein sequence ID" value="OMF58164.1"/>
    <property type="molecule type" value="Genomic_DNA"/>
</dbReference>
<evidence type="ECO:0000313" key="2">
    <source>
        <dbReference type="EMBL" id="OMF58164.1"/>
    </source>
</evidence>
<name>A0A1R1F248_9BACL</name>
<feature type="signal peptide" evidence="1">
    <location>
        <begin position="1"/>
        <end position="21"/>
    </location>
</feature>
<dbReference type="AlphaFoldDB" id="A0A1R1F248"/>
<keyword evidence="1" id="KW-0732">Signal</keyword>
<dbReference type="RefSeq" id="WP_076167402.1">
    <property type="nucleotide sequence ID" value="NZ_MRTP01000001.1"/>
</dbReference>
<protein>
    <submittedName>
        <fullName evidence="2">Uncharacterized protein</fullName>
    </submittedName>
</protein>
<dbReference type="STRING" id="297318.BK138_06315"/>
<accession>A0A1R1F248</accession>
<evidence type="ECO:0000313" key="3">
    <source>
        <dbReference type="Proteomes" id="UP000187172"/>
    </source>
</evidence>
<comment type="caution">
    <text evidence="2">The sequence shown here is derived from an EMBL/GenBank/DDBJ whole genome shotgun (WGS) entry which is preliminary data.</text>
</comment>
<sequence>MNRTNRCLLSAFLFLSVSLYAGWSFVWPAGVADAERADTFFGHDSIQQPKVVNGSDGQTGRDPSLDPSLLSAMLLAKDPVQAAVQFSRTQWLDGSMNNSPDVVILADPQDKPGALAASRLLLFSKNGTMLFTGKYVTPEATLIELVRLRPSGLASQSGVQVIAAGDIHQRVIDQLRRLGLRTERIHAAAPEALAGAVDAYTAQLSGKHNRAVIMLPLDQKPFSSSMLHLLQEKEGSLLFVKRFFIPRETLQALEQRDGGSNIYIPASLEAVSRQVERRLQRYGEVTRISGD</sequence>
<keyword evidence="3" id="KW-1185">Reference proteome</keyword>
<proteinExistence type="predicted"/>
<organism evidence="2 3">
    <name type="scientific">Paenibacillus rhizosphaerae</name>
    <dbReference type="NCBI Taxonomy" id="297318"/>
    <lineage>
        <taxon>Bacteria</taxon>
        <taxon>Bacillati</taxon>
        <taxon>Bacillota</taxon>
        <taxon>Bacilli</taxon>
        <taxon>Bacillales</taxon>
        <taxon>Paenibacillaceae</taxon>
        <taxon>Paenibacillus</taxon>
    </lineage>
</organism>
<gene>
    <name evidence="2" type="ORF">BK138_06315</name>
</gene>
<dbReference type="Proteomes" id="UP000187172">
    <property type="component" value="Unassembled WGS sequence"/>
</dbReference>